<feature type="transmembrane region" description="Helical" evidence="1">
    <location>
        <begin position="43"/>
        <end position="67"/>
    </location>
</feature>
<reference evidence="2 3" key="1">
    <citation type="journal article" date="2013" name="Proc. Natl. Acad. Sci. U.S.A.">
        <title>Genome of an arbuscular mycorrhizal fungus provides insight into the oldest plant symbiosis.</title>
        <authorList>
            <person name="Tisserant E."/>
            <person name="Malbreil M."/>
            <person name="Kuo A."/>
            <person name="Kohler A."/>
            <person name="Symeonidi A."/>
            <person name="Balestrini R."/>
            <person name="Charron P."/>
            <person name="Duensing N."/>
            <person name="Frei Dit Frey N."/>
            <person name="Gianinazzi-Pearson V."/>
            <person name="Gilbert L.B."/>
            <person name="Handa Y."/>
            <person name="Herr J.R."/>
            <person name="Hijri M."/>
            <person name="Koul R."/>
            <person name="Kawaguchi M."/>
            <person name="Krajinski F."/>
            <person name="Lammers P.J."/>
            <person name="Masclaux F.G."/>
            <person name="Murat C."/>
            <person name="Morin E."/>
            <person name="Ndikumana S."/>
            <person name="Pagni M."/>
            <person name="Petitpierre D."/>
            <person name="Requena N."/>
            <person name="Rosikiewicz P."/>
            <person name="Riley R."/>
            <person name="Saito K."/>
            <person name="San Clemente H."/>
            <person name="Shapiro H."/>
            <person name="van Tuinen D."/>
            <person name="Becard G."/>
            <person name="Bonfante P."/>
            <person name="Paszkowski U."/>
            <person name="Shachar-Hill Y.Y."/>
            <person name="Tuskan G.A."/>
            <person name="Young P.W."/>
            <person name="Sanders I.R."/>
            <person name="Henrissat B."/>
            <person name="Rensing S.A."/>
            <person name="Grigoriev I.V."/>
            <person name="Corradi N."/>
            <person name="Roux C."/>
            <person name="Martin F."/>
        </authorList>
    </citation>
    <scope>NUCLEOTIDE SEQUENCE [LARGE SCALE GENOMIC DNA]</scope>
    <source>
        <strain evidence="2 3">DAOM 197198</strain>
    </source>
</reference>
<comment type="caution">
    <text evidence="2">The sequence shown here is derived from an EMBL/GenBank/DDBJ whole genome shotgun (WGS) entry which is preliminary data.</text>
</comment>
<accession>A0A2P4Q7X8</accession>
<reference evidence="2 3" key="2">
    <citation type="journal article" date="2018" name="New Phytol.">
        <title>High intraspecific genome diversity in the model arbuscular mycorrhizal symbiont Rhizophagus irregularis.</title>
        <authorList>
            <person name="Chen E.C.H."/>
            <person name="Morin E."/>
            <person name="Beaudet D."/>
            <person name="Noel J."/>
            <person name="Yildirir G."/>
            <person name="Ndikumana S."/>
            <person name="Charron P."/>
            <person name="St-Onge C."/>
            <person name="Giorgi J."/>
            <person name="Kruger M."/>
            <person name="Marton T."/>
            <person name="Ropars J."/>
            <person name="Grigoriev I.V."/>
            <person name="Hainaut M."/>
            <person name="Henrissat B."/>
            <person name="Roux C."/>
            <person name="Martin F."/>
            <person name="Corradi N."/>
        </authorList>
    </citation>
    <scope>NUCLEOTIDE SEQUENCE [LARGE SCALE GENOMIC DNA]</scope>
    <source>
        <strain evidence="2 3">DAOM 197198</strain>
    </source>
</reference>
<proteinExistence type="predicted"/>
<gene>
    <name evidence="2" type="ORF">GLOIN_2v1582532</name>
</gene>
<organism evidence="2 3">
    <name type="scientific">Rhizophagus irregularis (strain DAOM 181602 / DAOM 197198 / MUCL 43194)</name>
    <name type="common">Arbuscular mycorrhizal fungus</name>
    <name type="synonym">Glomus intraradices</name>
    <dbReference type="NCBI Taxonomy" id="747089"/>
    <lineage>
        <taxon>Eukaryota</taxon>
        <taxon>Fungi</taxon>
        <taxon>Fungi incertae sedis</taxon>
        <taxon>Mucoromycota</taxon>
        <taxon>Glomeromycotina</taxon>
        <taxon>Glomeromycetes</taxon>
        <taxon>Glomerales</taxon>
        <taxon>Glomeraceae</taxon>
        <taxon>Rhizophagus</taxon>
    </lineage>
</organism>
<evidence type="ECO:0000313" key="2">
    <source>
        <dbReference type="EMBL" id="POG73761.1"/>
    </source>
</evidence>
<dbReference type="Proteomes" id="UP000018888">
    <property type="component" value="Unassembled WGS sequence"/>
</dbReference>
<evidence type="ECO:0000313" key="3">
    <source>
        <dbReference type="Proteomes" id="UP000018888"/>
    </source>
</evidence>
<feature type="transmembrane region" description="Helical" evidence="1">
    <location>
        <begin position="12"/>
        <end position="37"/>
    </location>
</feature>
<keyword evidence="1" id="KW-0812">Transmembrane</keyword>
<evidence type="ECO:0000256" key="1">
    <source>
        <dbReference type="SAM" id="Phobius"/>
    </source>
</evidence>
<sequence>MDYHIRFTFISSCIRITFLASATHFHLSCIHFTFTNWRTCITFKYSCSICISFPLIYSCSTFIFITLKYRRSDRSTKNLL</sequence>
<keyword evidence="3" id="KW-1185">Reference proteome</keyword>
<keyword evidence="1" id="KW-1133">Transmembrane helix</keyword>
<dbReference type="AlphaFoldDB" id="A0A2P4Q7X8"/>
<name>A0A2P4Q7X8_RHIID</name>
<protein>
    <submittedName>
        <fullName evidence="2">Uncharacterized protein</fullName>
    </submittedName>
</protein>
<keyword evidence="1" id="KW-0472">Membrane</keyword>
<dbReference type="EMBL" id="AUPC02000079">
    <property type="protein sequence ID" value="POG73761.1"/>
    <property type="molecule type" value="Genomic_DNA"/>
</dbReference>